<dbReference type="InterPro" id="IPR029063">
    <property type="entry name" value="SAM-dependent_MTases_sf"/>
</dbReference>
<dbReference type="Pfam" id="PF08241">
    <property type="entry name" value="Methyltransf_11"/>
    <property type="match status" value="1"/>
</dbReference>
<dbReference type="CDD" id="cd02440">
    <property type="entry name" value="AdoMet_MTases"/>
    <property type="match status" value="1"/>
</dbReference>
<dbReference type="GO" id="GO:0008757">
    <property type="term" value="F:S-adenosylmethionine-dependent methyltransferase activity"/>
    <property type="evidence" value="ECO:0007669"/>
    <property type="project" value="InterPro"/>
</dbReference>
<keyword evidence="2" id="KW-0489">Methyltransferase</keyword>
<accession>A0A7V2ZL99</accession>
<dbReference type="PANTHER" id="PTHR43591">
    <property type="entry name" value="METHYLTRANSFERASE"/>
    <property type="match status" value="1"/>
</dbReference>
<dbReference type="EMBL" id="DSUJ01000008">
    <property type="protein sequence ID" value="HFI91960.1"/>
    <property type="molecule type" value="Genomic_DNA"/>
</dbReference>
<dbReference type="Gene3D" id="3.40.50.150">
    <property type="entry name" value="Vaccinia Virus protein VP39"/>
    <property type="match status" value="1"/>
</dbReference>
<organism evidence="2">
    <name type="scientific">Ignavibacterium album</name>
    <dbReference type="NCBI Taxonomy" id="591197"/>
    <lineage>
        <taxon>Bacteria</taxon>
        <taxon>Pseudomonadati</taxon>
        <taxon>Ignavibacteriota</taxon>
        <taxon>Ignavibacteria</taxon>
        <taxon>Ignavibacteriales</taxon>
        <taxon>Ignavibacteriaceae</taxon>
        <taxon>Ignavibacterium</taxon>
    </lineage>
</organism>
<dbReference type="SUPFAM" id="SSF53335">
    <property type="entry name" value="S-adenosyl-L-methionine-dependent methyltransferases"/>
    <property type="match status" value="1"/>
</dbReference>
<gene>
    <name evidence="2" type="ORF">ENS31_10615</name>
</gene>
<dbReference type="GO" id="GO:0032259">
    <property type="term" value="P:methylation"/>
    <property type="evidence" value="ECO:0007669"/>
    <property type="project" value="UniProtKB-KW"/>
</dbReference>
<name>A0A7V2ZL99_9BACT</name>
<dbReference type="InterPro" id="IPR013216">
    <property type="entry name" value="Methyltransf_11"/>
</dbReference>
<sequence>MEVTKQSPVWLDKSHPNFIRWERARNISIERGRFVKQIIGQFFRLKNQRILDLGSGEGGTSKIFSEENFVVSLDISLIRLKRQKENFFINKTIQANVLQLPFSDSSFDIVILQDVIEHVDNPECLISEIDRVLSPNGIIYLSTPNRFSVINFLSDPHWGVPLISVLSRKTIINFFIRFFRRHEKQRKDIPQLLSLKRIFKLFSDNYELHLMTSFAVNELFKGNKGIVWSDFHIFLIDKIKKLKAHMLIGRISNNRKGFVNNFLTPTFYIVMKRKKQQFEFKTT</sequence>
<proteinExistence type="predicted"/>
<dbReference type="PANTHER" id="PTHR43591:SF24">
    <property type="entry name" value="2-METHOXY-6-POLYPRENYL-1,4-BENZOQUINOL METHYLASE, MITOCHONDRIAL"/>
    <property type="match status" value="1"/>
</dbReference>
<evidence type="ECO:0000259" key="1">
    <source>
        <dbReference type="Pfam" id="PF08241"/>
    </source>
</evidence>
<reference evidence="2" key="1">
    <citation type="journal article" date="2020" name="mSystems">
        <title>Genome- and Community-Level Interaction Insights into Carbon Utilization and Element Cycling Functions of Hydrothermarchaeota in Hydrothermal Sediment.</title>
        <authorList>
            <person name="Zhou Z."/>
            <person name="Liu Y."/>
            <person name="Xu W."/>
            <person name="Pan J."/>
            <person name="Luo Z.H."/>
            <person name="Li M."/>
        </authorList>
    </citation>
    <scope>NUCLEOTIDE SEQUENCE [LARGE SCALE GENOMIC DNA]</scope>
    <source>
        <strain evidence="2">SpSt-479</strain>
    </source>
</reference>
<feature type="domain" description="Methyltransferase type 11" evidence="1">
    <location>
        <begin position="51"/>
        <end position="140"/>
    </location>
</feature>
<keyword evidence="2" id="KW-0808">Transferase</keyword>
<dbReference type="AlphaFoldDB" id="A0A7V2ZL99"/>
<protein>
    <submittedName>
        <fullName evidence="2">Class I SAM-dependent methyltransferase</fullName>
    </submittedName>
</protein>
<evidence type="ECO:0000313" key="2">
    <source>
        <dbReference type="EMBL" id="HFI91960.1"/>
    </source>
</evidence>
<comment type="caution">
    <text evidence="2">The sequence shown here is derived from an EMBL/GenBank/DDBJ whole genome shotgun (WGS) entry which is preliminary data.</text>
</comment>